<gene>
    <name evidence="6" type="ORF">TeGR_g4084</name>
</gene>
<comment type="caution">
    <text evidence="6">The sequence shown here is derived from an EMBL/GenBank/DDBJ whole genome shotgun (WGS) entry which is preliminary data.</text>
</comment>
<name>A0ABQ6MDQ3_9STRA</name>
<dbReference type="InterPro" id="IPR013078">
    <property type="entry name" value="His_Pase_superF_clade-1"/>
</dbReference>
<dbReference type="EMBL" id="BRYB01004023">
    <property type="protein sequence ID" value="GMI24444.1"/>
    <property type="molecule type" value="Genomic_DNA"/>
</dbReference>
<sequence>MLRNLLPRMVAAAAGPTLCLPPPPSCPPSCDEPREPLYYNFPLSEKFQMATEAPLWDSDWDGREKAYKALRGKVPGVTRHVILVRHGQYDETYKADEKRILTPLGREQAVQTGERLARMMSSDPASKSGSVTVKVTHVSDMARAKETADIIAATVKGLTNVELSRTPPNADLNEGRPCHIVPSGRAFSSESIRRDAPRIERAFRDYFYRHLPENWEGMLGEEERARKEEEGRRKEEEAARPDTKDHGSRLDSIERRLTGEPPPPPPPSAASEPNDGWFSKLKKEKRDARKKEKEDNPAADATVVTSQTRHEYSVIVCHGNVIRYFFMRALQLPPEAWLRLCTFNCSLTYFTIRPSGNVSCRTLGDIGHLDMERTTFSGHHGFNW</sequence>
<keyword evidence="7" id="KW-1185">Reference proteome</keyword>
<dbReference type="SMART" id="SM00855">
    <property type="entry name" value="PGAM"/>
    <property type="match status" value="1"/>
</dbReference>
<organism evidence="6 7">
    <name type="scientific">Tetraparma gracilis</name>
    <dbReference type="NCBI Taxonomy" id="2962635"/>
    <lineage>
        <taxon>Eukaryota</taxon>
        <taxon>Sar</taxon>
        <taxon>Stramenopiles</taxon>
        <taxon>Ochrophyta</taxon>
        <taxon>Bolidophyceae</taxon>
        <taxon>Parmales</taxon>
        <taxon>Triparmaceae</taxon>
        <taxon>Tetraparma</taxon>
    </lineage>
</organism>
<evidence type="ECO:0000256" key="3">
    <source>
        <dbReference type="ARBA" id="ARBA00039765"/>
    </source>
</evidence>
<proteinExistence type="inferred from homology"/>
<dbReference type="SUPFAM" id="SSF53254">
    <property type="entry name" value="Phosphoglycerate mutase-like"/>
    <property type="match status" value="1"/>
</dbReference>
<reference evidence="6 7" key="1">
    <citation type="journal article" date="2023" name="Commun. Biol.">
        <title>Genome analysis of Parmales, the sister group of diatoms, reveals the evolutionary specialization of diatoms from phago-mixotrophs to photoautotrophs.</title>
        <authorList>
            <person name="Ban H."/>
            <person name="Sato S."/>
            <person name="Yoshikawa S."/>
            <person name="Yamada K."/>
            <person name="Nakamura Y."/>
            <person name="Ichinomiya M."/>
            <person name="Sato N."/>
            <person name="Blanc-Mathieu R."/>
            <person name="Endo H."/>
            <person name="Kuwata A."/>
            <person name="Ogata H."/>
        </authorList>
    </citation>
    <scope>NUCLEOTIDE SEQUENCE [LARGE SCALE GENOMIC DNA]</scope>
</reference>
<comment type="similarity">
    <text evidence="1">Belongs to the phosphoglycerate mutase family. BPG-dependent PGAM subfamily.</text>
</comment>
<dbReference type="InterPro" id="IPR051021">
    <property type="entry name" value="Mito_Ser/Thr_phosphatase"/>
</dbReference>
<evidence type="ECO:0000313" key="6">
    <source>
        <dbReference type="EMBL" id="GMI24444.1"/>
    </source>
</evidence>
<evidence type="ECO:0000256" key="5">
    <source>
        <dbReference type="SAM" id="MobiDB-lite"/>
    </source>
</evidence>
<evidence type="ECO:0000256" key="2">
    <source>
        <dbReference type="ARBA" id="ARBA00022801"/>
    </source>
</evidence>
<dbReference type="Gene3D" id="3.40.50.1240">
    <property type="entry name" value="Phosphoglycerate mutase-like"/>
    <property type="match status" value="1"/>
</dbReference>
<dbReference type="CDD" id="cd07067">
    <property type="entry name" value="HP_PGM_like"/>
    <property type="match status" value="1"/>
</dbReference>
<protein>
    <recommendedName>
        <fullName evidence="3">Serine/threonine-protein phosphatase PGAM5, mitochondrial</fullName>
    </recommendedName>
    <alternativeName>
        <fullName evidence="4">Serine/threonine-protein phosphatase Pgam5, mitochondrial</fullName>
    </alternativeName>
</protein>
<accession>A0ABQ6MDQ3</accession>
<keyword evidence="2" id="KW-0378">Hydrolase</keyword>
<dbReference type="PANTHER" id="PTHR20935">
    <property type="entry name" value="PHOSPHOGLYCERATE MUTASE-RELATED"/>
    <property type="match status" value="1"/>
</dbReference>
<dbReference type="Proteomes" id="UP001165060">
    <property type="component" value="Unassembled WGS sequence"/>
</dbReference>
<evidence type="ECO:0000256" key="1">
    <source>
        <dbReference type="ARBA" id="ARBA00006717"/>
    </source>
</evidence>
<feature type="region of interest" description="Disordered" evidence="5">
    <location>
        <begin position="222"/>
        <end position="302"/>
    </location>
</feature>
<feature type="compositionally biased region" description="Basic and acidic residues" evidence="5">
    <location>
        <begin position="284"/>
        <end position="296"/>
    </location>
</feature>
<dbReference type="Pfam" id="PF00300">
    <property type="entry name" value="His_Phos_1"/>
    <property type="match status" value="2"/>
</dbReference>
<dbReference type="InterPro" id="IPR029033">
    <property type="entry name" value="His_PPase_superfam"/>
</dbReference>
<evidence type="ECO:0000313" key="7">
    <source>
        <dbReference type="Proteomes" id="UP001165060"/>
    </source>
</evidence>
<evidence type="ECO:0000256" key="4">
    <source>
        <dbReference type="ARBA" id="ARBA00040722"/>
    </source>
</evidence>
<dbReference type="PANTHER" id="PTHR20935:SF0">
    <property type="entry name" value="SERINE_THREONINE-PROTEIN PHOSPHATASE PGAM5, MITOCHONDRIAL"/>
    <property type="match status" value="1"/>
</dbReference>
<feature type="compositionally biased region" description="Basic and acidic residues" evidence="5">
    <location>
        <begin position="222"/>
        <end position="258"/>
    </location>
</feature>